<comment type="function">
    <text evidence="11">Recruits TFIIH to the initiation complex and stimulates the RNA polymerase II C-terminal domain kinase and DNA-dependent ATPase activities of TFIIH. Both TFIIH and TFIIE are required for promoter clearance by RNA polymerase.</text>
</comment>
<keyword evidence="9" id="KW-0804">Transcription</keyword>
<dbReference type="FunFam" id="3.30.40.10:FF:000087">
    <property type="entry name" value="General transcription factor IIE subunit 1"/>
    <property type="match status" value="1"/>
</dbReference>
<evidence type="ECO:0000256" key="10">
    <source>
        <dbReference type="ARBA" id="ARBA00023242"/>
    </source>
</evidence>
<reference evidence="17 18" key="1">
    <citation type="submission" date="2019-07" db="EMBL/GenBank/DDBJ databases">
        <title>Draft genome assembly of a fouling barnacle, Amphibalanus amphitrite (Darwin, 1854): The first reference genome for Thecostraca.</title>
        <authorList>
            <person name="Kim W."/>
        </authorList>
    </citation>
    <scope>NUCLEOTIDE SEQUENCE [LARGE SCALE GENOMIC DNA]</scope>
    <source>
        <strain evidence="17">SNU_AA5</strain>
        <tissue evidence="17">Soma without cirri and trophi</tissue>
    </source>
</reference>
<comment type="caution">
    <text evidence="17">The sequence shown here is derived from an EMBL/GenBank/DDBJ whole genome shotgun (WGS) entry which is preliminary data.</text>
</comment>
<evidence type="ECO:0000313" key="17">
    <source>
        <dbReference type="EMBL" id="KAF0299275.1"/>
    </source>
</evidence>
<keyword evidence="8" id="KW-0805">Transcription regulation</keyword>
<dbReference type="SMART" id="SM00531">
    <property type="entry name" value="TFIIE"/>
    <property type="match status" value="1"/>
</dbReference>
<dbReference type="Proteomes" id="UP000440578">
    <property type="component" value="Unassembled WGS sequence"/>
</dbReference>
<evidence type="ECO:0000256" key="12">
    <source>
        <dbReference type="ARBA" id="ARBA00065242"/>
    </source>
</evidence>
<dbReference type="PROSITE" id="PS51344">
    <property type="entry name" value="HTH_TFE_IIE"/>
    <property type="match status" value="1"/>
</dbReference>
<accession>A0A6A4VYM2</accession>
<organism evidence="17 18">
    <name type="scientific">Amphibalanus amphitrite</name>
    <name type="common">Striped barnacle</name>
    <name type="synonym">Balanus amphitrite</name>
    <dbReference type="NCBI Taxonomy" id="1232801"/>
    <lineage>
        <taxon>Eukaryota</taxon>
        <taxon>Metazoa</taxon>
        <taxon>Ecdysozoa</taxon>
        <taxon>Arthropoda</taxon>
        <taxon>Crustacea</taxon>
        <taxon>Multicrustacea</taxon>
        <taxon>Cirripedia</taxon>
        <taxon>Thoracica</taxon>
        <taxon>Thoracicalcarea</taxon>
        <taxon>Balanomorpha</taxon>
        <taxon>Balanoidea</taxon>
        <taxon>Balanidae</taxon>
        <taxon>Amphibalaninae</taxon>
        <taxon>Amphibalanus</taxon>
    </lineage>
</organism>
<dbReference type="InterPro" id="IPR021600">
    <property type="entry name" value="TFIIE_asu_C"/>
</dbReference>
<dbReference type="Gene3D" id="3.30.40.10">
    <property type="entry name" value="Zinc/RING finger domain, C3HC4 (zinc finger)"/>
    <property type="match status" value="1"/>
</dbReference>
<evidence type="ECO:0000256" key="8">
    <source>
        <dbReference type="ARBA" id="ARBA00023015"/>
    </source>
</evidence>
<dbReference type="GO" id="GO:0006367">
    <property type="term" value="P:transcription initiation at RNA polymerase II promoter"/>
    <property type="evidence" value="ECO:0007669"/>
    <property type="project" value="InterPro"/>
</dbReference>
<dbReference type="PANTHER" id="PTHR13097:SF7">
    <property type="entry name" value="GENERAL TRANSCRIPTION FACTOR IIE SUBUNIT 1"/>
    <property type="match status" value="1"/>
</dbReference>
<evidence type="ECO:0000256" key="3">
    <source>
        <dbReference type="ARBA" id="ARBA00022553"/>
    </source>
</evidence>
<dbReference type="GO" id="GO:0005673">
    <property type="term" value="C:transcription factor TFIIE complex"/>
    <property type="evidence" value="ECO:0007669"/>
    <property type="project" value="TreeGrafter"/>
</dbReference>
<evidence type="ECO:0000256" key="15">
    <source>
        <dbReference type="SAM" id="MobiDB-lite"/>
    </source>
</evidence>
<gene>
    <name evidence="17" type="primary">GTF2E1_3</name>
    <name evidence="17" type="ORF">FJT64_027926</name>
</gene>
<feature type="compositionally biased region" description="Acidic residues" evidence="15">
    <location>
        <begin position="380"/>
        <end position="393"/>
    </location>
</feature>
<dbReference type="PANTHER" id="PTHR13097">
    <property type="entry name" value="TRANSCRIPTION INITIATION FACTOR IIE, ALPHA SUBUNIT"/>
    <property type="match status" value="1"/>
</dbReference>
<evidence type="ECO:0000256" key="1">
    <source>
        <dbReference type="ARBA" id="ARBA00004123"/>
    </source>
</evidence>
<feature type="domain" description="HTH TFE/IIEalpha-type" evidence="16">
    <location>
        <begin position="43"/>
        <end position="133"/>
    </location>
</feature>
<evidence type="ECO:0000256" key="11">
    <source>
        <dbReference type="ARBA" id="ARBA00025581"/>
    </source>
</evidence>
<feature type="region of interest" description="Disordered" evidence="15">
    <location>
        <begin position="309"/>
        <end position="397"/>
    </location>
</feature>
<keyword evidence="4" id="KW-0479">Metal-binding</keyword>
<dbReference type="OrthoDB" id="361102at2759"/>
<keyword evidence="10" id="KW-0539">Nucleus</keyword>
<evidence type="ECO:0000256" key="13">
    <source>
        <dbReference type="ARBA" id="ARBA00073913"/>
    </source>
</evidence>
<dbReference type="Pfam" id="PF02002">
    <property type="entry name" value="TFIIE_alpha"/>
    <property type="match status" value="1"/>
</dbReference>
<feature type="region of interest" description="Disordered" evidence="15">
    <location>
        <begin position="248"/>
        <end position="272"/>
    </location>
</feature>
<keyword evidence="6" id="KW-0862">Zinc</keyword>
<keyword evidence="7" id="KW-0007">Acetylation</keyword>
<evidence type="ECO:0000256" key="6">
    <source>
        <dbReference type="ARBA" id="ARBA00022833"/>
    </source>
</evidence>
<proteinExistence type="inferred from homology"/>
<dbReference type="AlphaFoldDB" id="A0A6A4VYM2"/>
<feature type="region of interest" description="Disordered" evidence="15">
    <location>
        <begin position="283"/>
        <end position="302"/>
    </location>
</feature>
<evidence type="ECO:0000256" key="14">
    <source>
        <dbReference type="ARBA" id="ARBA00080958"/>
    </source>
</evidence>
<dbReference type="EMBL" id="VIIS01001378">
    <property type="protein sequence ID" value="KAF0299275.1"/>
    <property type="molecule type" value="Genomic_DNA"/>
</dbReference>
<evidence type="ECO:0000313" key="18">
    <source>
        <dbReference type="Proteomes" id="UP000440578"/>
    </source>
</evidence>
<comment type="subcellular location">
    <subcellularLocation>
        <location evidence="1">Nucleus</location>
    </subcellularLocation>
</comment>
<comment type="similarity">
    <text evidence="2">Belongs to the TFIIE alpha subunit family.</text>
</comment>
<dbReference type="Pfam" id="PF11521">
    <property type="entry name" value="TFIIE-A_C"/>
    <property type="match status" value="1"/>
</dbReference>
<dbReference type="InterPro" id="IPR024550">
    <property type="entry name" value="TFIIEa/SarR/Rpc3_HTH_dom"/>
</dbReference>
<protein>
    <recommendedName>
        <fullName evidence="13">General transcription factor IIE subunit 1</fullName>
    </recommendedName>
    <alternativeName>
        <fullName evidence="14">Transcription initiation factor IIE subunit alpha</fullName>
    </alternativeName>
</protein>
<evidence type="ECO:0000256" key="4">
    <source>
        <dbReference type="ARBA" id="ARBA00022723"/>
    </source>
</evidence>
<dbReference type="SUPFAM" id="SSF57783">
    <property type="entry name" value="Zinc beta-ribbon"/>
    <property type="match status" value="1"/>
</dbReference>
<keyword evidence="5" id="KW-0863">Zinc-finger</keyword>
<dbReference type="InterPro" id="IPR002853">
    <property type="entry name" value="TFIIE_asu"/>
</dbReference>
<comment type="subunit">
    <text evidence="12">Tetramer of two alpha and two beta chains. Interacts with TAF6/TAFII80. Interacts with ATF7IP. Interacts with SND1. Part of TBP-based Pol II pre-initiation complex (PIC), in which Pol II core assembles with general transcription factors and other specific initiation factors including GTF2E1, GTF2E2, GTF2F1, GTF2F2, TCEA1, ERCC2, ERCC3, GTF2H2, GTF2H3, GTF2H4, GTF2H5, GTF2A1, GTF2A2, GTF2B and TBP; this large multi-subunit PIC complex mediates DNA unwinding and targets Pol II core to the transcription start site where the first phosphodiester bond forms.</text>
</comment>
<evidence type="ECO:0000256" key="9">
    <source>
        <dbReference type="ARBA" id="ARBA00023163"/>
    </source>
</evidence>
<feature type="compositionally biased region" description="Low complexity" evidence="15">
    <location>
        <begin position="316"/>
        <end position="325"/>
    </location>
</feature>
<evidence type="ECO:0000256" key="7">
    <source>
        <dbReference type="ARBA" id="ARBA00022990"/>
    </source>
</evidence>
<dbReference type="Gene3D" id="6.10.140.1250">
    <property type="match status" value="1"/>
</dbReference>
<keyword evidence="3" id="KW-0597">Phosphoprotein</keyword>
<name>A0A6A4VYM2_AMPAM</name>
<dbReference type="GO" id="GO:0008270">
    <property type="term" value="F:zinc ion binding"/>
    <property type="evidence" value="ECO:0007669"/>
    <property type="project" value="UniProtKB-KW"/>
</dbReference>
<dbReference type="InterPro" id="IPR013083">
    <property type="entry name" value="Znf_RING/FYVE/PHD"/>
</dbReference>
<evidence type="ECO:0000256" key="5">
    <source>
        <dbReference type="ARBA" id="ARBA00022771"/>
    </source>
</evidence>
<evidence type="ECO:0000259" key="16">
    <source>
        <dbReference type="PROSITE" id="PS51344"/>
    </source>
</evidence>
<dbReference type="InterPro" id="IPR039997">
    <property type="entry name" value="TFE"/>
</dbReference>
<dbReference type="InterPro" id="IPR017919">
    <property type="entry name" value="TFIIE/TFIIEa_HTH"/>
</dbReference>
<keyword evidence="18" id="KW-1185">Reference proteome</keyword>
<sequence length="438" mass="49629">MYINANTMFLNRTNDILPEKLKMGSAQKLSMGSEFVTEVPSSLKQLARLVVRGFYKIEDALIIDMLVRNPCMKEDDICELLKFERKMLRARIDTLKNDKFIQTKMKMETGPDGKAQRQNYYYINYKIFVNVVKYKLDHMRRKMETEERNATSRSSFKCPSCEKTYTDLQADQLFDPATGEFLCTFCNTAVEEDEAAMPRQDSRMMLARFNEVMEQLFVLLREVEGIKLAPEILEPEPIDIQDILHRDDRKKARRDGPAGADGIWSGEATRNAGFNDETTVNINMEEEGAAAPESTRKERPVWMMESTVITEDADATETAADTETAGAGGDERGRDDIMSVLLQHETRESRRPVVPGQDSSDESEPEVAPPPAAKPVAEASDVEEFMDSDDDDTSPTVQVGAERIAISDVTDDVIARMTADEKEAYILAYQDYYSHIHE</sequence>
<evidence type="ECO:0000256" key="2">
    <source>
        <dbReference type="ARBA" id="ARBA00008947"/>
    </source>
</evidence>